<feature type="region of interest" description="Disordered" evidence="1">
    <location>
        <begin position="698"/>
        <end position="763"/>
    </location>
</feature>
<dbReference type="STRING" id="946122.A0A0C2WXC2"/>
<feature type="region of interest" description="Disordered" evidence="1">
    <location>
        <begin position="797"/>
        <end position="843"/>
    </location>
</feature>
<reference evidence="2 3" key="1">
    <citation type="submission" date="2014-04" db="EMBL/GenBank/DDBJ databases">
        <title>Evolutionary Origins and Diversification of the Mycorrhizal Mutualists.</title>
        <authorList>
            <consortium name="DOE Joint Genome Institute"/>
            <consortium name="Mycorrhizal Genomics Consortium"/>
            <person name="Kohler A."/>
            <person name="Kuo A."/>
            <person name="Nagy L.G."/>
            <person name="Floudas D."/>
            <person name="Copeland A."/>
            <person name="Barry K.W."/>
            <person name="Cichocki N."/>
            <person name="Veneault-Fourrey C."/>
            <person name="LaButti K."/>
            <person name="Lindquist E.A."/>
            <person name="Lipzen A."/>
            <person name="Lundell T."/>
            <person name="Morin E."/>
            <person name="Murat C."/>
            <person name="Riley R."/>
            <person name="Ohm R."/>
            <person name="Sun H."/>
            <person name="Tunlid A."/>
            <person name="Henrissat B."/>
            <person name="Grigoriev I.V."/>
            <person name="Hibbett D.S."/>
            <person name="Martin F."/>
        </authorList>
    </citation>
    <scope>NUCLEOTIDE SEQUENCE [LARGE SCALE GENOMIC DNA]</scope>
    <source>
        <strain evidence="2 3">Koide BX008</strain>
    </source>
</reference>
<feature type="compositionally biased region" description="Polar residues" evidence="1">
    <location>
        <begin position="203"/>
        <end position="220"/>
    </location>
</feature>
<feature type="compositionally biased region" description="Gly residues" evidence="1">
    <location>
        <begin position="800"/>
        <end position="809"/>
    </location>
</feature>
<feature type="compositionally biased region" description="Polar residues" evidence="1">
    <location>
        <begin position="464"/>
        <end position="478"/>
    </location>
</feature>
<organism evidence="2 3">
    <name type="scientific">Amanita muscaria (strain Koide BX008)</name>
    <dbReference type="NCBI Taxonomy" id="946122"/>
    <lineage>
        <taxon>Eukaryota</taxon>
        <taxon>Fungi</taxon>
        <taxon>Dikarya</taxon>
        <taxon>Basidiomycota</taxon>
        <taxon>Agaricomycotina</taxon>
        <taxon>Agaricomycetes</taxon>
        <taxon>Agaricomycetidae</taxon>
        <taxon>Agaricales</taxon>
        <taxon>Pluteineae</taxon>
        <taxon>Amanitaceae</taxon>
        <taxon>Amanita</taxon>
    </lineage>
</organism>
<feature type="compositionally biased region" description="Basic and acidic residues" evidence="1">
    <location>
        <begin position="372"/>
        <end position="391"/>
    </location>
</feature>
<dbReference type="OrthoDB" id="2553626at2759"/>
<feature type="region of interest" description="Disordered" evidence="1">
    <location>
        <begin position="161"/>
        <end position="281"/>
    </location>
</feature>
<feature type="compositionally biased region" description="Basic and acidic residues" evidence="1">
    <location>
        <begin position="492"/>
        <end position="504"/>
    </location>
</feature>
<dbReference type="AlphaFoldDB" id="A0A0C2WXC2"/>
<dbReference type="EMBL" id="KN818236">
    <property type="protein sequence ID" value="KIL66452.1"/>
    <property type="molecule type" value="Genomic_DNA"/>
</dbReference>
<evidence type="ECO:0000313" key="2">
    <source>
        <dbReference type="EMBL" id="KIL66452.1"/>
    </source>
</evidence>
<feature type="compositionally biased region" description="Basic and acidic residues" evidence="1">
    <location>
        <begin position="811"/>
        <end position="833"/>
    </location>
</feature>
<feature type="compositionally biased region" description="Pro residues" evidence="1">
    <location>
        <begin position="232"/>
        <end position="244"/>
    </location>
</feature>
<feature type="compositionally biased region" description="Low complexity" evidence="1">
    <location>
        <begin position="698"/>
        <end position="711"/>
    </location>
</feature>
<gene>
    <name evidence="2" type="ORF">M378DRAFT_197506</name>
</gene>
<feature type="compositionally biased region" description="Low complexity" evidence="1">
    <location>
        <begin position="600"/>
        <end position="624"/>
    </location>
</feature>
<feature type="region of interest" description="Disordered" evidence="1">
    <location>
        <begin position="331"/>
        <end position="521"/>
    </location>
</feature>
<feature type="compositionally biased region" description="Low complexity" evidence="1">
    <location>
        <begin position="652"/>
        <end position="661"/>
    </location>
</feature>
<proteinExistence type="predicted"/>
<evidence type="ECO:0000313" key="3">
    <source>
        <dbReference type="Proteomes" id="UP000054549"/>
    </source>
</evidence>
<feature type="compositionally biased region" description="Low complexity" evidence="1">
    <location>
        <begin position="725"/>
        <end position="742"/>
    </location>
</feature>
<feature type="compositionally biased region" description="Polar residues" evidence="1">
    <location>
        <begin position="161"/>
        <end position="181"/>
    </location>
</feature>
<dbReference type="InParanoid" id="A0A0C2WXC2"/>
<feature type="compositionally biased region" description="Polar residues" evidence="1">
    <location>
        <begin position="395"/>
        <end position="407"/>
    </location>
</feature>
<protein>
    <submittedName>
        <fullName evidence="2">Uncharacterized protein</fullName>
    </submittedName>
</protein>
<feature type="compositionally biased region" description="Polar residues" evidence="1">
    <location>
        <begin position="572"/>
        <end position="590"/>
    </location>
</feature>
<dbReference type="Proteomes" id="UP000054549">
    <property type="component" value="Unassembled WGS sequence"/>
</dbReference>
<keyword evidence="3" id="KW-1185">Reference proteome</keyword>
<dbReference type="HOGENOM" id="CLU_013862_0_0_1"/>
<feature type="compositionally biased region" description="Polar residues" evidence="1">
    <location>
        <begin position="743"/>
        <end position="759"/>
    </location>
</feature>
<sequence>MTSLMRSLSLHASALSDTEYDVYTSSLTDIADEPTSDDDVVHDDAHYEQMSVGVREVRAWLRGRYSHIPASTIDSILKYFSPNLGQGDALTGGQFFAALRLVVHVDNGKEVDRSLAFVQADLASKNSKSGPPPPPPLRRHLNRTNKSVSLSLTPTVTQLSLASSSTTVNNSFPTTSTPDANPSSSSPMPQAPPQHPMLRVDPIQTTSSSSHNPFSKGNSTQKHDEPSSNKSPPLPPRKPPPPIPSQLTRHAAPPIPAKRATSPMRQATGAGALFPSHGASHLLGNPAPPSLALKPVSHVTSTLIKQSLHASKVAQSLKKAEEQLEKERIMQVLKSSSGGSATARNRSVSPVKSVGCNAVTTASSSSSSRSGGSDDRDRMAPPLPKRRDQPRPSRFNHSPPRSITSYEQIALSGLGLRREPSTSSRTDALNDAAPSSHGDMERGRTHGHSKARSVSSFPHDLDSNPGSVAASTTSSPSRMSAGLPAIPPPTHPDLRERNEKDKGIRRYSSLSVHSGKSGKSAGLSLNRLNALSQPVQNTVLHKGQTPNSGPVDTRSFDSVYGSLVSPVDTGNDGPSTPTTATPSLYATPSSEIAHLPPVQTNLSSPLSTSLDLLTPTTSNPSPTTRVFRSRSLLQPSTPPPIPPPPRRKRPESVQVVTTSTNGNGGSTLFQELVNKFEENTEGEGSKKLLRHLSLSGSGFSSGSLNSTSNRTFSTAHNDNQEDSKSSTTRRSSMSAPSAPGGSTNPLSHSQHRTQSLDSSSVDEEPLSLAALQRTFASLQPKLDKARYKAEAGISRRGFIQGDGFGGNGTRGSEDGGEREGLVRHSWSRLERSGSESSTGDEAEYLREVNGSLERDEQAWTGATKIW</sequence>
<feature type="compositionally biased region" description="Polar residues" evidence="1">
    <location>
        <begin position="333"/>
        <end position="350"/>
    </location>
</feature>
<evidence type="ECO:0000256" key="1">
    <source>
        <dbReference type="SAM" id="MobiDB-lite"/>
    </source>
</evidence>
<feature type="region of interest" description="Disordered" evidence="1">
    <location>
        <begin position="540"/>
        <end position="668"/>
    </location>
</feature>
<feature type="compositionally biased region" description="Polar residues" evidence="1">
    <location>
        <begin position="540"/>
        <end position="550"/>
    </location>
</feature>
<name>A0A0C2WXC2_AMAMK</name>
<accession>A0A0C2WXC2</accession>